<dbReference type="SMART" id="SM00176">
    <property type="entry name" value="RAN"/>
    <property type="match status" value="1"/>
</dbReference>
<evidence type="ECO:0000313" key="3">
    <source>
        <dbReference type="EMBL" id="NDV36502.1"/>
    </source>
</evidence>
<dbReference type="PROSITE" id="PS51419">
    <property type="entry name" value="RAB"/>
    <property type="match status" value="1"/>
</dbReference>
<comment type="similarity">
    <text evidence="1">Belongs to the small GTPase superfamily. Rab family.</text>
</comment>
<dbReference type="CDD" id="cd00154">
    <property type="entry name" value="Rab"/>
    <property type="match status" value="1"/>
</dbReference>
<dbReference type="SMART" id="SM00173">
    <property type="entry name" value="RAS"/>
    <property type="match status" value="1"/>
</dbReference>
<dbReference type="SMART" id="SM00175">
    <property type="entry name" value="RAB"/>
    <property type="match status" value="1"/>
</dbReference>
<dbReference type="SMART" id="SM00174">
    <property type="entry name" value="RHO"/>
    <property type="match status" value="1"/>
</dbReference>
<dbReference type="InterPro" id="IPR001806">
    <property type="entry name" value="Small_GTPase"/>
</dbReference>
<dbReference type="EMBL" id="GIBP01007533">
    <property type="protein sequence ID" value="NDV36502.1"/>
    <property type="molecule type" value="Transcribed_RNA"/>
</dbReference>
<dbReference type="PROSITE" id="PS51417">
    <property type="entry name" value="ARF"/>
    <property type="match status" value="1"/>
</dbReference>
<dbReference type="GO" id="GO:0005525">
    <property type="term" value="F:GTP binding"/>
    <property type="evidence" value="ECO:0007669"/>
    <property type="project" value="UniProtKB-KW"/>
</dbReference>
<dbReference type="PROSITE" id="PS51421">
    <property type="entry name" value="RAS"/>
    <property type="match status" value="1"/>
</dbReference>
<sequence length="214" mass="23956">MDRAYKLIVLGQSGVGKTNLLHRWSSGRFDNFTATMSVEFHAKLFKVQGLLVKVTFWDTAGQEKFRAISHSYYRGAHGAILVFDITDRKSFGDVQGWLGDFRKTTDVHLEQPSSPLYGTPVIQRAPVLLVGNKCDLEDQREVSVEEAIEFAKSEDMMYLETSASNGKNVGKAFQVLLSEVHSKWKLASSGENSIFSKGLVLKLEEDKKDDDCPC</sequence>
<keyword evidence="2" id="KW-0342">GTP-binding</keyword>
<dbReference type="Pfam" id="PF00071">
    <property type="entry name" value="Ras"/>
    <property type="match status" value="1"/>
</dbReference>
<evidence type="ECO:0000256" key="2">
    <source>
        <dbReference type="ARBA" id="ARBA00023134"/>
    </source>
</evidence>
<dbReference type="PANTHER" id="PTHR47979">
    <property type="entry name" value="DRAB11-RELATED"/>
    <property type="match status" value="1"/>
</dbReference>
<dbReference type="Gene3D" id="3.40.50.300">
    <property type="entry name" value="P-loop containing nucleotide triphosphate hydrolases"/>
    <property type="match status" value="1"/>
</dbReference>
<dbReference type="InterPro" id="IPR005225">
    <property type="entry name" value="Small_GTP-bd"/>
</dbReference>
<dbReference type="InterPro" id="IPR027417">
    <property type="entry name" value="P-loop_NTPase"/>
</dbReference>
<dbReference type="AlphaFoldDB" id="A0A6B2LHE4"/>
<protein>
    <submittedName>
        <fullName evidence="3">Uncharacterized protein</fullName>
    </submittedName>
</protein>
<organism evidence="3">
    <name type="scientific">Arcella intermedia</name>
    <dbReference type="NCBI Taxonomy" id="1963864"/>
    <lineage>
        <taxon>Eukaryota</taxon>
        <taxon>Amoebozoa</taxon>
        <taxon>Tubulinea</taxon>
        <taxon>Elardia</taxon>
        <taxon>Arcellinida</taxon>
        <taxon>Sphaerothecina</taxon>
        <taxon>Arcellidae</taxon>
        <taxon>Arcella</taxon>
    </lineage>
</organism>
<reference evidence="3" key="1">
    <citation type="journal article" date="2020" name="J. Eukaryot. Microbiol.">
        <title>De novo Sequencing, Assembly and Annotation of the Transcriptome for the Free-Living Testate Amoeba Arcella intermedia.</title>
        <authorList>
            <person name="Ribeiro G.M."/>
            <person name="Porfirio-Sousa A.L."/>
            <person name="Maurer-Alcala X.X."/>
            <person name="Katz L.A."/>
            <person name="Lahr D.J.G."/>
        </authorList>
    </citation>
    <scope>NUCLEOTIDE SEQUENCE</scope>
</reference>
<accession>A0A6B2LHE4</accession>
<name>A0A6B2LHE4_9EUKA</name>
<dbReference type="InterPro" id="IPR050209">
    <property type="entry name" value="Rab_GTPases_membrane_traffic"/>
</dbReference>
<dbReference type="SUPFAM" id="SSF52540">
    <property type="entry name" value="P-loop containing nucleoside triphosphate hydrolases"/>
    <property type="match status" value="1"/>
</dbReference>
<evidence type="ECO:0000256" key="1">
    <source>
        <dbReference type="ARBA" id="ARBA00006270"/>
    </source>
</evidence>
<keyword evidence="2" id="KW-0547">Nucleotide-binding</keyword>
<dbReference type="FunFam" id="3.40.50.300:FF:001447">
    <property type="entry name" value="Ras-related protein Rab-1B"/>
    <property type="match status" value="1"/>
</dbReference>
<proteinExistence type="inferred from homology"/>
<dbReference type="PRINTS" id="PR00449">
    <property type="entry name" value="RASTRNSFRMNG"/>
</dbReference>
<dbReference type="NCBIfam" id="TIGR00231">
    <property type="entry name" value="small_GTP"/>
    <property type="match status" value="1"/>
</dbReference>
<dbReference type="GO" id="GO:0003924">
    <property type="term" value="F:GTPase activity"/>
    <property type="evidence" value="ECO:0007669"/>
    <property type="project" value="InterPro"/>
</dbReference>